<accession>A0ABQ7XJ20</accession>
<dbReference type="PANTHER" id="PTHR33463">
    <property type="entry name" value="NB-ARC DOMAIN-CONTAINING PROTEIN-RELATED"/>
    <property type="match status" value="1"/>
</dbReference>
<dbReference type="Pfam" id="PF23598">
    <property type="entry name" value="LRR_14"/>
    <property type="match status" value="1"/>
</dbReference>
<evidence type="ECO:0008006" key="11">
    <source>
        <dbReference type="Google" id="ProtNLM"/>
    </source>
</evidence>
<dbReference type="InterPro" id="IPR032675">
    <property type="entry name" value="LRR_dom_sf"/>
</dbReference>
<evidence type="ECO:0000313" key="9">
    <source>
        <dbReference type="EMBL" id="KAH0855861.1"/>
    </source>
</evidence>
<evidence type="ECO:0000259" key="7">
    <source>
        <dbReference type="Pfam" id="PF00931"/>
    </source>
</evidence>
<reference evidence="9 10" key="1">
    <citation type="submission" date="2021-05" db="EMBL/GenBank/DDBJ databases">
        <title>Genome Assembly of Synthetic Allotetraploid Brassica napus Reveals Homoeologous Exchanges between Subgenomes.</title>
        <authorList>
            <person name="Davis J.T."/>
        </authorList>
    </citation>
    <scope>NUCLEOTIDE SEQUENCE [LARGE SCALE GENOMIC DNA]</scope>
    <source>
        <strain evidence="10">cv. Da-Ae</strain>
        <tissue evidence="9">Seedling</tissue>
    </source>
</reference>
<feature type="compositionally biased region" description="Basic and acidic residues" evidence="6">
    <location>
        <begin position="1"/>
        <end position="15"/>
    </location>
</feature>
<name>A0ABQ7XJ20_BRANA</name>
<dbReference type="InterPro" id="IPR055414">
    <property type="entry name" value="LRR_R13L4/SHOC2-like"/>
</dbReference>
<dbReference type="InterPro" id="IPR027417">
    <property type="entry name" value="P-loop_NTPase"/>
</dbReference>
<sequence>MGEVTEPRSVVEARPTRPTVGQEQMFEKAWNRLTEDGVGIMGLHGMGGVGKTTLLKKIHNKFADVDQKKDGGVDILMWITVRPAHGANTLKKVQDEIAKKLHLYDERRNKNEWTNKSESDKAAEIYKFVLMLDDIWEKVDLETVGVPEQTRENGCKVAFTTRSREVSLRMEDREPMEVKCLEPEEAWESFEKKVGVDNLARDSRIMELARKVAEKCSGLPLALIVIGETMSTKARVEEWEHAVEELTRSAKEFPDVEKKHSSNYEKKEREYEDIRKAMNKGHDVLGTLINANLLKVGVVREMALWIASSLGKQKGNFVVQARVGLLKIPKLKDWGAIEEIECDSKCSELITLFLQLNKLKNLSGEFIRHMQKLVVLDLYELASLKYLDVSLTGIGHLPVGLQKLKNLYYLNLNGTQKLHSVGKISKLLSLKILRLIGSNVDGDASLIKELQLLEHLQVLDIMISTESGLEQLLGDQRLMNSINSLNINGFQQKPFDMSVLGSMKNLRQLRVVDSHLLKINQTSPLLSNLSKVRILKCSGMKDLTWLLFSPNLVYLNVTFSEVEEIINEEKAANLTGITPFEKLEELIFSTVPTLKSIYWKPLPSPLLRRLIIAACPNLKKLPFNATSVPHIMQPPGQETDLEWEDEDTKNRFSPLLTSGKFKLSMGYKKNPRFILCHFPFLLAVYCVVVHLDCIIDFPLQSYLAAVYCIVHLDYVFHFPT</sequence>
<keyword evidence="2" id="KW-0677">Repeat</keyword>
<dbReference type="InterPro" id="IPR050905">
    <property type="entry name" value="Plant_NBS-LRR"/>
</dbReference>
<dbReference type="Pfam" id="PF00931">
    <property type="entry name" value="NB-ARC"/>
    <property type="match status" value="1"/>
</dbReference>
<proteinExistence type="inferred from homology"/>
<dbReference type="InterPro" id="IPR042197">
    <property type="entry name" value="Apaf_helical"/>
</dbReference>
<dbReference type="PRINTS" id="PR00364">
    <property type="entry name" value="DISEASERSIST"/>
</dbReference>
<evidence type="ECO:0000256" key="1">
    <source>
        <dbReference type="ARBA" id="ARBA00008894"/>
    </source>
</evidence>
<evidence type="ECO:0000259" key="8">
    <source>
        <dbReference type="Pfam" id="PF23598"/>
    </source>
</evidence>
<evidence type="ECO:0000256" key="3">
    <source>
        <dbReference type="ARBA" id="ARBA00022741"/>
    </source>
</evidence>
<dbReference type="SUPFAM" id="SSF52540">
    <property type="entry name" value="P-loop containing nucleoside triphosphate hydrolases"/>
    <property type="match status" value="1"/>
</dbReference>
<comment type="similarity">
    <text evidence="1">Belongs to the disease resistance NB-LRR family.</text>
</comment>
<feature type="domain" description="NB-ARC" evidence="7">
    <location>
        <begin position="22"/>
        <end position="197"/>
    </location>
</feature>
<dbReference type="Gene3D" id="1.10.8.430">
    <property type="entry name" value="Helical domain of apoptotic protease-activating factors"/>
    <property type="match status" value="1"/>
</dbReference>
<feature type="non-terminal residue" evidence="9">
    <location>
        <position position="720"/>
    </location>
</feature>
<gene>
    <name evidence="9" type="ORF">HID58_084122</name>
</gene>
<dbReference type="Gene3D" id="3.40.50.300">
    <property type="entry name" value="P-loop containing nucleotide triphosphate hydrolases"/>
    <property type="match status" value="1"/>
</dbReference>
<keyword evidence="5" id="KW-0067">ATP-binding</keyword>
<feature type="region of interest" description="Disordered" evidence="6">
    <location>
        <begin position="1"/>
        <end position="21"/>
    </location>
</feature>
<evidence type="ECO:0000256" key="2">
    <source>
        <dbReference type="ARBA" id="ARBA00022737"/>
    </source>
</evidence>
<protein>
    <recommendedName>
        <fullName evidence="11">Disease resistance protein</fullName>
    </recommendedName>
</protein>
<organism evidence="9 10">
    <name type="scientific">Brassica napus</name>
    <name type="common">Rape</name>
    <dbReference type="NCBI Taxonomy" id="3708"/>
    <lineage>
        <taxon>Eukaryota</taxon>
        <taxon>Viridiplantae</taxon>
        <taxon>Streptophyta</taxon>
        <taxon>Embryophyta</taxon>
        <taxon>Tracheophyta</taxon>
        <taxon>Spermatophyta</taxon>
        <taxon>Magnoliopsida</taxon>
        <taxon>eudicotyledons</taxon>
        <taxon>Gunneridae</taxon>
        <taxon>Pentapetalae</taxon>
        <taxon>rosids</taxon>
        <taxon>malvids</taxon>
        <taxon>Brassicales</taxon>
        <taxon>Brassicaceae</taxon>
        <taxon>Brassiceae</taxon>
        <taxon>Brassica</taxon>
    </lineage>
</organism>
<dbReference type="PANTHER" id="PTHR33463:SF220">
    <property type="entry name" value="NB-ARC DOMAIN-CONTAINING PROTEIN"/>
    <property type="match status" value="1"/>
</dbReference>
<keyword evidence="4" id="KW-0611">Plant defense</keyword>
<feature type="domain" description="Disease resistance R13L4/SHOC-2-like LRR" evidence="8">
    <location>
        <begin position="377"/>
        <end position="624"/>
    </location>
</feature>
<dbReference type="Gene3D" id="3.80.10.10">
    <property type="entry name" value="Ribonuclease Inhibitor"/>
    <property type="match status" value="1"/>
</dbReference>
<evidence type="ECO:0000313" key="10">
    <source>
        <dbReference type="Proteomes" id="UP000824890"/>
    </source>
</evidence>
<evidence type="ECO:0000256" key="4">
    <source>
        <dbReference type="ARBA" id="ARBA00022821"/>
    </source>
</evidence>
<evidence type="ECO:0000256" key="5">
    <source>
        <dbReference type="ARBA" id="ARBA00022840"/>
    </source>
</evidence>
<evidence type="ECO:0000256" key="6">
    <source>
        <dbReference type="SAM" id="MobiDB-lite"/>
    </source>
</evidence>
<dbReference type="SUPFAM" id="SSF52058">
    <property type="entry name" value="L domain-like"/>
    <property type="match status" value="1"/>
</dbReference>
<dbReference type="InterPro" id="IPR002182">
    <property type="entry name" value="NB-ARC"/>
</dbReference>
<dbReference type="Proteomes" id="UP000824890">
    <property type="component" value="Unassembled WGS sequence"/>
</dbReference>
<keyword evidence="10" id="KW-1185">Reference proteome</keyword>
<dbReference type="EMBL" id="JAGKQM010000019">
    <property type="protein sequence ID" value="KAH0855861.1"/>
    <property type="molecule type" value="Genomic_DNA"/>
</dbReference>
<comment type="caution">
    <text evidence="9">The sequence shown here is derived from an EMBL/GenBank/DDBJ whole genome shotgun (WGS) entry which is preliminary data.</text>
</comment>
<keyword evidence="3" id="KW-0547">Nucleotide-binding</keyword>